<gene>
    <name evidence="1" type="ORF">ACFQV2_38690</name>
</gene>
<dbReference type="Proteomes" id="UP001596512">
    <property type="component" value="Unassembled WGS sequence"/>
</dbReference>
<organism evidence="1 2">
    <name type="scientific">Actinokineospora soli</name>
    <dbReference type="NCBI Taxonomy" id="1048753"/>
    <lineage>
        <taxon>Bacteria</taxon>
        <taxon>Bacillati</taxon>
        <taxon>Actinomycetota</taxon>
        <taxon>Actinomycetes</taxon>
        <taxon>Pseudonocardiales</taxon>
        <taxon>Pseudonocardiaceae</taxon>
        <taxon>Actinokineospora</taxon>
    </lineage>
</organism>
<comment type="caution">
    <text evidence="1">The sequence shown here is derived from an EMBL/GenBank/DDBJ whole genome shotgun (WGS) entry which is preliminary data.</text>
</comment>
<evidence type="ECO:0000313" key="1">
    <source>
        <dbReference type="EMBL" id="MFC7618415.1"/>
    </source>
</evidence>
<evidence type="ECO:0000313" key="2">
    <source>
        <dbReference type="Proteomes" id="UP001596512"/>
    </source>
</evidence>
<protein>
    <recommendedName>
        <fullName evidence="3">LytR cell envelope-related transcriptional attenuator</fullName>
    </recommendedName>
</protein>
<accession>A0ABW2U0E2</accession>
<name>A0ABW2U0E2_9PSEU</name>
<keyword evidence="2" id="KW-1185">Reference proteome</keyword>
<reference evidence="2" key="1">
    <citation type="journal article" date="2019" name="Int. J. Syst. Evol. Microbiol.">
        <title>The Global Catalogue of Microorganisms (GCM) 10K type strain sequencing project: providing services to taxonomists for standard genome sequencing and annotation.</title>
        <authorList>
            <consortium name="The Broad Institute Genomics Platform"/>
            <consortium name="The Broad Institute Genome Sequencing Center for Infectious Disease"/>
            <person name="Wu L."/>
            <person name="Ma J."/>
        </authorList>
    </citation>
    <scope>NUCLEOTIDE SEQUENCE [LARGE SCALE GENOMIC DNA]</scope>
    <source>
        <strain evidence="2">JCM 17695</strain>
    </source>
</reference>
<proteinExistence type="predicted"/>
<evidence type="ECO:0008006" key="3">
    <source>
        <dbReference type="Google" id="ProtNLM"/>
    </source>
</evidence>
<dbReference type="EMBL" id="JBHTEY010000004">
    <property type="protein sequence ID" value="MFC7618415.1"/>
    <property type="molecule type" value="Genomic_DNA"/>
</dbReference>
<sequence length="152" mass="15580">MIDLAAARRKRGRMAAWGVGVLTAAAAAVAVAFVGLPKTEPGAGGVAAPATTTTQAPSAQPPVALTREDIGQSLNKVVDVKEYGPLGDKAGLDRCLDANGFDPATAQVVGVRPVTLDGEDGVMALLLTQKVGQFRVLVVTPECKALFNDTIN</sequence>